<dbReference type="GO" id="GO:0004519">
    <property type="term" value="F:endonuclease activity"/>
    <property type="evidence" value="ECO:0007669"/>
    <property type="project" value="UniProtKB-KW"/>
</dbReference>
<keyword evidence="3" id="KW-1185">Reference proteome</keyword>
<dbReference type="Pfam" id="PF00078">
    <property type="entry name" value="RVT_1"/>
    <property type="match status" value="1"/>
</dbReference>
<dbReference type="PROSITE" id="PS50878">
    <property type="entry name" value="RT_POL"/>
    <property type="match status" value="1"/>
</dbReference>
<evidence type="ECO:0000259" key="1">
    <source>
        <dbReference type="PROSITE" id="PS50878"/>
    </source>
</evidence>
<keyword evidence="2" id="KW-0255">Endonuclease</keyword>
<dbReference type="Proteomes" id="UP000762676">
    <property type="component" value="Unassembled WGS sequence"/>
</dbReference>
<keyword evidence="2" id="KW-0540">Nuclease</keyword>
<reference evidence="2 3" key="1">
    <citation type="journal article" date="2021" name="Elife">
        <title>Chloroplast acquisition without the gene transfer in kleptoplastic sea slugs, Plakobranchus ocellatus.</title>
        <authorList>
            <person name="Maeda T."/>
            <person name="Takahashi S."/>
            <person name="Yoshida T."/>
            <person name="Shimamura S."/>
            <person name="Takaki Y."/>
            <person name="Nagai Y."/>
            <person name="Toyoda A."/>
            <person name="Suzuki Y."/>
            <person name="Arimoto A."/>
            <person name="Ishii H."/>
            <person name="Satoh N."/>
            <person name="Nishiyama T."/>
            <person name="Hasebe M."/>
            <person name="Maruyama T."/>
            <person name="Minagawa J."/>
            <person name="Obokata J."/>
            <person name="Shigenobu S."/>
        </authorList>
    </citation>
    <scope>NUCLEOTIDE SEQUENCE [LARGE SCALE GENOMIC DNA]</scope>
</reference>
<protein>
    <submittedName>
        <fullName evidence="2">Endonuclease-reverse transcriptase</fullName>
    </submittedName>
</protein>
<accession>A0AAV4IDQ8</accession>
<evidence type="ECO:0000313" key="2">
    <source>
        <dbReference type="EMBL" id="GFS07959.1"/>
    </source>
</evidence>
<comment type="caution">
    <text evidence="2">The sequence shown here is derived from an EMBL/GenBank/DDBJ whole genome shotgun (WGS) entry which is preliminary data.</text>
</comment>
<organism evidence="2 3">
    <name type="scientific">Elysia marginata</name>
    <dbReference type="NCBI Taxonomy" id="1093978"/>
    <lineage>
        <taxon>Eukaryota</taxon>
        <taxon>Metazoa</taxon>
        <taxon>Spiralia</taxon>
        <taxon>Lophotrochozoa</taxon>
        <taxon>Mollusca</taxon>
        <taxon>Gastropoda</taxon>
        <taxon>Heterobranchia</taxon>
        <taxon>Euthyneura</taxon>
        <taxon>Panpulmonata</taxon>
        <taxon>Sacoglossa</taxon>
        <taxon>Placobranchoidea</taxon>
        <taxon>Plakobranchidae</taxon>
        <taxon>Elysia</taxon>
    </lineage>
</organism>
<feature type="domain" description="Reverse transcriptase" evidence="1">
    <location>
        <begin position="1"/>
        <end position="80"/>
    </location>
</feature>
<dbReference type="InterPro" id="IPR000477">
    <property type="entry name" value="RT_dom"/>
</dbReference>
<gene>
    <name evidence="2" type="ORF">ElyMa_004744500</name>
</gene>
<proteinExistence type="predicted"/>
<sequence length="80" mass="9227">MKDDWYARFAGTNRDNRRYHDSTGVRRGCILSPSLFNLYTEYLLQEAISDKSGILINGVNINNIRYADESVILVQSEKQL</sequence>
<evidence type="ECO:0000313" key="3">
    <source>
        <dbReference type="Proteomes" id="UP000762676"/>
    </source>
</evidence>
<keyword evidence="2" id="KW-0378">Hydrolase</keyword>
<dbReference type="EMBL" id="BMAT01009523">
    <property type="protein sequence ID" value="GFS07959.1"/>
    <property type="molecule type" value="Genomic_DNA"/>
</dbReference>
<name>A0AAV4IDQ8_9GAST</name>
<dbReference type="AlphaFoldDB" id="A0AAV4IDQ8"/>
<dbReference type="PANTHER" id="PTHR47027:SF8">
    <property type="entry name" value="RIBONUCLEASE H"/>
    <property type="match status" value="1"/>
</dbReference>
<dbReference type="PANTHER" id="PTHR47027">
    <property type="entry name" value="REVERSE TRANSCRIPTASE DOMAIN-CONTAINING PROTEIN"/>
    <property type="match status" value="1"/>
</dbReference>